<feature type="transmembrane region" description="Helical" evidence="2">
    <location>
        <begin position="266"/>
        <end position="282"/>
    </location>
</feature>
<feature type="transmembrane region" description="Helical" evidence="2">
    <location>
        <begin position="134"/>
        <end position="155"/>
    </location>
</feature>
<dbReference type="PROSITE" id="PS51670">
    <property type="entry name" value="SHKT"/>
    <property type="match status" value="1"/>
</dbReference>
<evidence type="ECO:0000313" key="4">
    <source>
        <dbReference type="EMBL" id="CAK9051766.1"/>
    </source>
</evidence>
<name>A0ABP0MJV7_9DINO</name>
<feature type="compositionally biased region" description="Basic and acidic residues" evidence="1">
    <location>
        <begin position="459"/>
        <end position="471"/>
    </location>
</feature>
<keyword evidence="2" id="KW-1133">Transmembrane helix</keyword>
<comment type="caution">
    <text evidence="4">The sequence shown here is derived from an EMBL/GenBank/DDBJ whole genome shotgun (WGS) entry which is preliminary data.</text>
</comment>
<dbReference type="InterPro" id="IPR003582">
    <property type="entry name" value="ShKT_dom"/>
</dbReference>
<keyword evidence="2" id="KW-0472">Membrane</keyword>
<feature type="region of interest" description="Disordered" evidence="1">
    <location>
        <begin position="387"/>
        <end position="487"/>
    </location>
</feature>
<evidence type="ECO:0000256" key="1">
    <source>
        <dbReference type="SAM" id="MobiDB-lite"/>
    </source>
</evidence>
<feature type="domain" description="ShKT" evidence="3">
    <location>
        <begin position="294"/>
        <end position="331"/>
    </location>
</feature>
<feature type="transmembrane region" description="Helical" evidence="2">
    <location>
        <begin position="196"/>
        <end position="214"/>
    </location>
</feature>
<keyword evidence="5" id="KW-1185">Reference proteome</keyword>
<dbReference type="SMART" id="SM00254">
    <property type="entry name" value="ShKT"/>
    <property type="match status" value="1"/>
</dbReference>
<proteinExistence type="predicted"/>
<organism evidence="4 5">
    <name type="scientific">Durusdinium trenchii</name>
    <dbReference type="NCBI Taxonomy" id="1381693"/>
    <lineage>
        <taxon>Eukaryota</taxon>
        <taxon>Sar</taxon>
        <taxon>Alveolata</taxon>
        <taxon>Dinophyceae</taxon>
        <taxon>Suessiales</taxon>
        <taxon>Symbiodiniaceae</taxon>
        <taxon>Durusdinium</taxon>
    </lineage>
</organism>
<accession>A0ABP0MJV7</accession>
<feature type="transmembrane region" description="Helical" evidence="2">
    <location>
        <begin position="41"/>
        <end position="60"/>
    </location>
</feature>
<evidence type="ECO:0000259" key="3">
    <source>
        <dbReference type="PROSITE" id="PS51670"/>
    </source>
</evidence>
<dbReference type="Pfam" id="PF01549">
    <property type="entry name" value="ShK"/>
    <property type="match status" value="1"/>
</dbReference>
<feature type="transmembrane region" description="Helical" evidence="2">
    <location>
        <begin position="97"/>
        <end position="114"/>
    </location>
</feature>
<feature type="transmembrane region" description="Helical" evidence="2">
    <location>
        <begin position="226"/>
        <end position="246"/>
    </location>
</feature>
<gene>
    <name evidence="4" type="ORF">CCMP2556_LOCUS26213</name>
</gene>
<dbReference type="EMBL" id="CAXAMN010018058">
    <property type="protein sequence ID" value="CAK9051766.1"/>
    <property type="molecule type" value="Genomic_DNA"/>
</dbReference>
<evidence type="ECO:0000313" key="5">
    <source>
        <dbReference type="Proteomes" id="UP001642484"/>
    </source>
</evidence>
<sequence length="487" mass="53247">MSVHCRALMDWFSPKLLFSDLPDAMLSPDSRARSVATSGRWAIRLSQGTAATLLGLAAGLNTRQSYLSSLLQLLGFACAVSAFLATSRFVRRDWKKCCLSLGLLANVGAVLALMDEHVVIEVIYVLGFREGLWHLLGLVLCALCISVNFLGLAVLPTQVCTARSLDLGAAAWLDLEARSPVPVCCISWSIRWSLKLTLLTALGSSLIAGFYAALHPKVVGVLPYPVGMALALLPPILTALGAAAAWTRRLELMNLSVRAALARRTFGVSLFGAVTLLTAWLARLMELQSNWTSCENLLAECSELANRGDCDASSQYFTYMMEHCKKACRACAMPHWGLGGDFLLVLHTSILVQSLRFAFLFYQSTVQLVIADSHLTEPETPFQALEEAHAPKAGRPRLETELVEAPRRLEGAERERGRNSQDNSRLPDPNEAARGLLAEHQEAEDTEPLPRVTLPEEASPEKSETQDRKSEDDDDASFYECESLAGD</sequence>
<evidence type="ECO:0000256" key="2">
    <source>
        <dbReference type="SAM" id="Phobius"/>
    </source>
</evidence>
<dbReference type="Proteomes" id="UP001642484">
    <property type="component" value="Unassembled WGS sequence"/>
</dbReference>
<feature type="compositionally biased region" description="Basic and acidic residues" evidence="1">
    <location>
        <begin position="387"/>
        <end position="419"/>
    </location>
</feature>
<reference evidence="4 5" key="1">
    <citation type="submission" date="2024-02" db="EMBL/GenBank/DDBJ databases">
        <authorList>
            <person name="Chen Y."/>
            <person name="Shah S."/>
            <person name="Dougan E. K."/>
            <person name="Thang M."/>
            <person name="Chan C."/>
        </authorList>
    </citation>
    <scope>NUCLEOTIDE SEQUENCE [LARGE SCALE GENOMIC DNA]</scope>
</reference>
<feature type="transmembrane region" description="Helical" evidence="2">
    <location>
        <begin position="66"/>
        <end position="85"/>
    </location>
</feature>
<keyword evidence="2" id="KW-0812">Transmembrane</keyword>
<protein>
    <recommendedName>
        <fullName evidence="3">ShKT domain-containing protein</fullName>
    </recommendedName>
</protein>